<dbReference type="Gene3D" id="3.40.50.1820">
    <property type="entry name" value="alpha/beta hydrolase"/>
    <property type="match status" value="1"/>
</dbReference>
<dbReference type="InterPro" id="IPR000073">
    <property type="entry name" value="AB_hydrolase_1"/>
</dbReference>
<dbReference type="Proteomes" id="UP001500908">
    <property type="component" value="Unassembled WGS sequence"/>
</dbReference>
<sequence>MIPPTPVELSVPVHGGGLTALRWDGGEAAAAALPVLAVHGITANALSFGAVAAHLSARATVIAPDLRGRGASHELPGPYGLGSHVEDLVALLDHLGIDRAVLAGHSMGAFVACLAAVRHPDRFAAAVLIDGGYGLPAPPGADVDHLLGPAMARLHMEFPDRDAYRDFWCRHPAFTSPLDPAVEAYTQRDLVGREPHLRSSCSLEAVRTDGADFLTDPEVLGAVHRLPCPALLLWAGRGLLDETPGLYTEQRLAALAGTGVRTESFGDDNHYSILFGASAAALAERIAGEAQAAG</sequence>
<evidence type="ECO:0000313" key="3">
    <source>
        <dbReference type="Proteomes" id="UP001500908"/>
    </source>
</evidence>
<organism evidence="2 3">
    <name type="scientific">Salinactinospora qingdaonensis</name>
    <dbReference type="NCBI Taxonomy" id="702744"/>
    <lineage>
        <taxon>Bacteria</taxon>
        <taxon>Bacillati</taxon>
        <taxon>Actinomycetota</taxon>
        <taxon>Actinomycetes</taxon>
        <taxon>Streptosporangiales</taxon>
        <taxon>Nocardiopsidaceae</taxon>
        <taxon>Salinactinospora</taxon>
    </lineage>
</organism>
<dbReference type="InterPro" id="IPR029058">
    <property type="entry name" value="AB_hydrolase_fold"/>
</dbReference>
<accession>A0ABP7FN89</accession>
<dbReference type="RefSeq" id="WP_344971079.1">
    <property type="nucleotide sequence ID" value="NZ_BAABDD010000009.1"/>
</dbReference>
<dbReference type="Pfam" id="PF00561">
    <property type="entry name" value="Abhydrolase_1"/>
    <property type="match status" value="1"/>
</dbReference>
<name>A0ABP7FN89_9ACTN</name>
<gene>
    <name evidence="2" type="ORF">GCM10022402_24720</name>
</gene>
<comment type="caution">
    <text evidence="2">The sequence shown here is derived from an EMBL/GenBank/DDBJ whole genome shotgun (WGS) entry which is preliminary data.</text>
</comment>
<dbReference type="SUPFAM" id="SSF53474">
    <property type="entry name" value="alpha/beta-Hydrolases"/>
    <property type="match status" value="1"/>
</dbReference>
<dbReference type="PANTHER" id="PTHR43798">
    <property type="entry name" value="MONOACYLGLYCEROL LIPASE"/>
    <property type="match status" value="1"/>
</dbReference>
<protein>
    <recommendedName>
        <fullName evidence="1">AB hydrolase-1 domain-containing protein</fullName>
    </recommendedName>
</protein>
<evidence type="ECO:0000259" key="1">
    <source>
        <dbReference type="Pfam" id="PF00561"/>
    </source>
</evidence>
<dbReference type="PRINTS" id="PR00111">
    <property type="entry name" value="ABHYDROLASE"/>
</dbReference>
<evidence type="ECO:0000313" key="2">
    <source>
        <dbReference type="EMBL" id="GAA3744086.1"/>
    </source>
</evidence>
<proteinExistence type="predicted"/>
<reference evidence="3" key="1">
    <citation type="journal article" date="2019" name="Int. J. Syst. Evol. Microbiol.">
        <title>The Global Catalogue of Microorganisms (GCM) 10K type strain sequencing project: providing services to taxonomists for standard genome sequencing and annotation.</title>
        <authorList>
            <consortium name="The Broad Institute Genomics Platform"/>
            <consortium name="The Broad Institute Genome Sequencing Center for Infectious Disease"/>
            <person name="Wu L."/>
            <person name="Ma J."/>
        </authorList>
    </citation>
    <scope>NUCLEOTIDE SEQUENCE [LARGE SCALE GENOMIC DNA]</scope>
    <source>
        <strain evidence="3">JCM 17137</strain>
    </source>
</reference>
<feature type="domain" description="AB hydrolase-1" evidence="1">
    <location>
        <begin position="34"/>
        <end position="153"/>
    </location>
</feature>
<dbReference type="EMBL" id="BAABDD010000009">
    <property type="protein sequence ID" value="GAA3744086.1"/>
    <property type="molecule type" value="Genomic_DNA"/>
</dbReference>
<keyword evidence="3" id="KW-1185">Reference proteome</keyword>
<dbReference type="InterPro" id="IPR050266">
    <property type="entry name" value="AB_hydrolase_sf"/>
</dbReference>